<evidence type="ECO:0000313" key="2">
    <source>
        <dbReference type="Proteomes" id="UP000188836"/>
    </source>
</evidence>
<dbReference type="RefSeq" id="WP_077116594.1">
    <property type="nucleotide sequence ID" value="NZ_MUKP01000059.1"/>
</dbReference>
<gene>
    <name evidence="1" type="ORF">B0T46_11655</name>
</gene>
<dbReference type="Proteomes" id="UP000188836">
    <property type="component" value="Unassembled WGS sequence"/>
</dbReference>
<keyword evidence="2" id="KW-1185">Reference proteome</keyword>
<dbReference type="OrthoDB" id="4555151at2"/>
<comment type="caution">
    <text evidence="1">The sequence shown here is derived from an EMBL/GenBank/DDBJ whole genome shotgun (WGS) entry which is preliminary data.</text>
</comment>
<dbReference type="EMBL" id="MUMY01000008">
    <property type="protein sequence ID" value="ONM48682.1"/>
    <property type="molecule type" value="Genomic_DNA"/>
</dbReference>
<name>A0A1V2TGN5_9NOCA</name>
<evidence type="ECO:0000313" key="1">
    <source>
        <dbReference type="EMBL" id="ONM48682.1"/>
    </source>
</evidence>
<sequence>MYFEEFPSPGALTADTAASLADTAGKFSSYLTITANDHSVNAPVLPWCWAELGIQAGTPVIVTTDRGHRPTGLEDRRALAAFVSRYRELTAPPE</sequence>
<dbReference type="AlphaFoldDB" id="A0A1V2TGN5"/>
<proteinExistence type="predicted"/>
<organism evidence="1 2">
    <name type="scientific">Nocardia donostiensis</name>
    <dbReference type="NCBI Taxonomy" id="1538463"/>
    <lineage>
        <taxon>Bacteria</taxon>
        <taxon>Bacillati</taxon>
        <taxon>Actinomycetota</taxon>
        <taxon>Actinomycetes</taxon>
        <taxon>Mycobacteriales</taxon>
        <taxon>Nocardiaceae</taxon>
        <taxon>Nocardia</taxon>
    </lineage>
</organism>
<accession>A0A1V2TGN5</accession>
<protein>
    <submittedName>
        <fullName evidence="1">Uncharacterized protein</fullName>
    </submittedName>
</protein>
<reference evidence="1 2" key="1">
    <citation type="journal article" date="2016" name="Antonie Van Leeuwenhoek">
        <title>Nocardia donostiensis sp. nov., isolated from human respiratory specimens.</title>
        <authorList>
            <person name="Ercibengoa M."/>
            <person name="Bell M."/>
            <person name="Marimon J.M."/>
            <person name="Humrighouse B."/>
            <person name="Klenk H.P."/>
            <person name="Potter G."/>
            <person name="Perez-Trallero E."/>
        </authorList>
    </citation>
    <scope>NUCLEOTIDE SEQUENCE [LARGE SCALE GENOMIC DNA]</scope>
    <source>
        <strain evidence="1 2">X1655</strain>
    </source>
</reference>